<protein>
    <recommendedName>
        <fullName evidence="2">Flagellar hook-length control protein-like C-terminal domain-containing protein</fullName>
    </recommendedName>
</protein>
<reference evidence="3 4" key="1">
    <citation type="submission" date="2020-11" db="EMBL/GenBank/DDBJ databases">
        <authorList>
            <person name="Peeters C."/>
        </authorList>
    </citation>
    <scope>NUCLEOTIDE SEQUENCE [LARGE SCALE GENOMIC DNA]</scope>
    <source>
        <strain evidence="3 4">LMG 8286</strain>
    </source>
</reference>
<comment type="caution">
    <text evidence="3">The sequence shown here is derived from an EMBL/GenBank/DDBJ whole genome shotgun (WGS) entry which is preliminary data.</text>
</comment>
<name>A0ABN7KBD4_9BACT</name>
<dbReference type="EMBL" id="CAJHOE010000002">
    <property type="protein sequence ID" value="CAD7288127.1"/>
    <property type="molecule type" value="Genomic_DNA"/>
</dbReference>
<accession>A0ABN7KBD4</accession>
<organism evidence="3 4">
    <name type="scientific">Campylobacter suis</name>
    <dbReference type="NCBI Taxonomy" id="2790657"/>
    <lineage>
        <taxon>Bacteria</taxon>
        <taxon>Pseudomonadati</taxon>
        <taxon>Campylobacterota</taxon>
        <taxon>Epsilonproteobacteria</taxon>
        <taxon>Campylobacterales</taxon>
        <taxon>Campylobacteraceae</taxon>
        <taxon>Campylobacter</taxon>
    </lineage>
</organism>
<proteinExistence type="predicted"/>
<dbReference type="RefSeq" id="WP_230056910.1">
    <property type="nucleotide sequence ID" value="NZ_CAJHOE010000002.1"/>
</dbReference>
<sequence>MQAFSGAKNAIDLLATSNSKKSSPTNKKSGGSGEFLSMVMDAAANKTNKGAALSEKDVKEIVKSVAMQTQQQEQATAEAMSKISEEITNKLDDATKTELYENANFMQLLQVLEILNGNEKISKFPDFSSKIASFLSVPENVEELSNVKSINELLDLAKKFDLGLENIKITKEDVTKLGEMFKNLGKNDFFTPAMPANTINTELKNQVEHTIQKSKPEQAPKLNELLTQVTKVAEPAKTQAPTPEVQLDETSDELVKEAPKTVATDTLNEALKSIPKDGAKEQKVNLQSLLFPERQSGTEEQASEGAFEQTSDNSELNAMVRDIAKNAQSQIQGRLTSQTLSNFSQNLAEQIENYKSPFTRVNITLNPLNLGEVEVLMVNRGNNLHVNFNSTTATMNLFLQHQAEFKANMVNMGFTELQMNFSDQNQKQQEQGKRTYKNLDNSEFDGEDEQNVASLELVIPRYV</sequence>
<feature type="region of interest" description="Disordered" evidence="1">
    <location>
        <begin position="422"/>
        <end position="448"/>
    </location>
</feature>
<dbReference type="Proteomes" id="UP000789359">
    <property type="component" value="Unassembled WGS sequence"/>
</dbReference>
<gene>
    <name evidence="3" type="ORF">LMG8286_01151</name>
</gene>
<feature type="domain" description="Flagellar hook-length control protein-like C-terminal" evidence="2">
    <location>
        <begin position="352"/>
        <end position="429"/>
    </location>
</feature>
<dbReference type="Gene3D" id="3.30.750.140">
    <property type="match status" value="1"/>
</dbReference>
<dbReference type="Pfam" id="PF02120">
    <property type="entry name" value="Flg_hook"/>
    <property type="match status" value="1"/>
</dbReference>
<evidence type="ECO:0000256" key="1">
    <source>
        <dbReference type="SAM" id="MobiDB-lite"/>
    </source>
</evidence>
<evidence type="ECO:0000313" key="4">
    <source>
        <dbReference type="Proteomes" id="UP000789359"/>
    </source>
</evidence>
<feature type="compositionally biased region" description="Low complexity" evidence="1">
    <location>
        <begin position="16"/>
        <end position="29"/>
    </location>
</feature>
<feature type="region of interest" description="Disordered" evidence="1">
    <location>
        <begin position="14"/>
        <end position="33"/>
    </location>
</feature>
<dbReference type="InterPro" id="IPR038610">
    <property type="entry name" value="FliK-like_C_sf"/>
</dbReference>
<evidence type="ECO:0000313" key="3">
    <source>
        <dbReference type="EMBL" id="CAD7288127.1"/>
    </source>
</evidence>
<keyword evidence="4" id="KW-1185">Reference proteome</keyword>
<evidence type="ECO:0000259" key="2">
    <source>
        <dbReference type="Pfam" id="PF02120"/>
    </source>
</evidence>
<dbReference type="InterPro" id="IPR021136">
    <property type="entry name" value="Flagellar_hook_control-like_C"/>
</dbReference>